<dbReference type="AlphaFoldDB" id="A0A9W6VVH0"/>
<organism evidence="1 2">
    <name type="scientific">Actinoallomurus iriomotensis</name>
    <dbReference type="NCBI Taxonomy" id="478107"/>
    <lineage>
        <taxon>Bacteria</taxon>
        <taxon>Bacillati</taxon>
        <taxon>Actinomycetota</taxon>
        <taxon>Actinomycetes</taxon>
        <taxon>Streptosporangiales</taxon>
        <taxon>Thermomonosporaceae</taxon>
        <taxon>Actinoallomurus</taxon>
    </lineage>
</organism>
<reference evidence="1" key="1">
    <citation type="submission" date="2023-03" db="EMBL/GenBank/DDBJ databases">
        <title>Actinoallomurus iriomotensis NBRC 103681.</title>
        <authorList>
            <person name="Ichikawa N."/>
            <person name="Sato H."/>
            <person name="Tonouchi N."/>
        </authorList>
    </citation>
    <scope>NUCLEOTIDE SEQUENCE</scope>
    <source>
        <strain evidence="1">NBRC 103681</strain>
    </source>
</reference>
<accession>A0A9W6VVH0</accession>
<gene>
    <name evidence="1" type="ORF">Airi01_079980</name>
</gene>
<evidence type="ECO:0000313" key="1">
    <source>
        <dbReference type="EMBL" id="GLY79731.1"/>
    </source>
</evidence>
<sequence length="321" mass="36009">MPQGQASENTATEPVRLKAVLRQKHLQTHSTFCREYDRVARKIDPELVGTWPSRAQFHRWLSGELKGLPYPHHCRVLEKMCPGWTADQLFEPGTAETDPPAGEAGPIVPAGMALPETAIASSPISIRPYVEKAFDREHVVIDFFGFSGETLHGVIQEPLDKIRAGQLKPRSLTVRMLVPDTSAPMAVPCSSEDLSDDPEFRQRAGRIMLRHGQAILDSVEELSDLGMVENARAEIRVHGVPPLFKLYVLNNEEAFFGFYPIRHHEVKIKGTAHPVYDLMGKEASLFRYTVHDGSPVGAQYVTQARQWFTTVWETISREFTG</sequence>
<dbReference type="Proteomes" id="UP001165135">
    <property type="component" value="Unassembled WGS sequence"/>
</dbReference>
<comment type="caution">
    <text evidence="1">The sequence shown here is derived from an EMBL/GenBank/DDBJ whole genome shotgun (WGS) entry which is preliminary data.</text>
</comment>
<proteinExistence type="predicted"/>
<dbReference type="EMBL" id="BSTJ01000012">
    <property type="protein sequence ID" value="GLY79731.1"/>
    <property type="molecule type" value="Genomic_DNA"/>
</dbReference>
<name>A0A9W6VVH0_9ACTN</name>
<evidence type="ECO:0000313" key="2">
    <source>
        <dbReference type="Proteomes" id="UP001165135"/>
    </source>
</evidence>
<protein>
    <submittedName>
        <fullName evidence="1">Uncharacterized protein</fullName>
    </submittedName>
</protein>
<dbReference type="RefSeq" id="WP_285631654.1">
    <property type="nucleotide sequence ID" value="NZ_BSTJ01000012.1"/>
</dbReference>